<dbReference type="GO" id="GO:0047480">
    <property type="term" value="F:UDP-N-acetylmuramoyl-tripeptide-D-alanyl-D-alanine ligase activity"/>
    <property type="evidence" value="ECO:0007669"/>
    <property type="project" value="UniProtKB-UniRule"/>
</dbReference>
<keyword evidence="8 10" id="KW-0131">Cell cycle</keyword>
<evidence type="ECO:0000256" key="7">
    <source>
        <dbReference type="ARBA" id="ARBA00022984"/>
    </source>
</evidence>
<comment type="caution">
    <text evidence="15">The sequence shown here is derived from an EMBL/GenBank/DDBJ whole genome shotgun (WGS) entry which is preliminary data.</text>
</comment>
<dbReference type="InterPro" id="IPR036565">
    <property type="entry name" value="Mur-like_cat_sf"/>
</dbReference>
<dbReference type="EC" id="6.3.2.10" evidence="10 11"/>
<keyword evidence="6 10" id="KW-0133">Cell shape</keyword>
<dbReference type="SUPFAM" id="SSF53623">
    <property type="entry name" value="MurD-like peptide ligases, catalytic domain"/>
    <property type="match status" value="1"/>
</dbReference>
<dbReference type="GO" id="GO:0008766">
    <property type="term" value="F:UDP-N-acetylmuramoylalanyl-D-glutamyl-2,6-diaminopimelate-D-alanyl-D-alanine ligase activity"/>
    <property type="evidence" value="ECO:0007669"/>
    <property type="project" value="RHEA"/>
</dbReference>
<evidence type="ECO:0000256" key="6">
    <source>
        <dbReference type="ARBA" id="ARBA00022960"/>
    </source>
</evidence>
<comment type="pathway">
    <text evidence="10 11">Cell wall biogenesis; peptidoglycan biosynthesis.</text>
</comment>
<feature type="domain" description="Mur ligase central" evidence="14">
    <location>
        <begin position="95"/>
        <end position="274"/>
    </location>
</feature>
<keyword evidence="3 10" id="KW-0132">Cell division</keyword>
<dbReference type="InterPro" id="IPR035911">
    <property type="entry name" value="MurE/MurF_N"/>
</dbReference>
<evidence type="ECO:0000313" key="15">
    <source>
        <dbReference type="EMBL" id="TLF40954.1"/>
    </source>
</evidence>
<dbReference type="NCBIfam" id="TIGR01143">
    <property type="entry name" value="murF"/>
    <property type="match status" value="1"/>
</dbReference>
<feature type="domain" description="Mur ligase C-terminal" evidence="13">
    <location>
        <begin position="298"/>
        <end position="379"/>
    </location>
</feature>
<name>A0A5R8LUN1_9FLAO</name>
<evidence type="ECO:0000313" key="16">
    <source>
        <dbReference type="Proteomes" id="UP000308382"/>
    </source>
</evidence>
<evidence type="ECO:0000256" key="5">
    <source>
        <dbReference type="ARBA" id="ARBA00022840"/>
    </source>
</evidence>
<dbReference type="UniPathway" id="UPA00219"/>
<evidence type="ECO:0000256" key="11">
    <source>
        <dbReference type="RuleBase" id="RU004136"/>
    </source>
</evidence>
<dbReference type="OrthoDB" id="9801978at2"/>
<keyword evidence="2 10" id="KW-0436">Ligase</keyword>
<dbReference type="PANTHER" id="PTHR43024:SF1">
    <property type="entry name" value="UDP-N-ACETYLMURAMOYL-TRIPEPTIDE--D-ALANYL-D-ALANINE LIGASE"/>
    <property type="match status" value="1"/>
</dbReference>
<reference evidence="15 16" key="1">
    <citation type="journal article" date="2017" name="Int. J. Syst. Evol. Microbiol.">
        <title>Maripseudobacter aurantiacus gen. nov., sp. nov., a novel member of the family Flavobacteriaceae isolated from a sedimentation basin.</title>
        <authorList>
            <person name="Chen C."/>
            <person name="Su Y."/>
            <person name="Tao T."/>
            <person name="Fu G."/>
            <person name="Zhang C."/>
            <person name="Sun C."/>
            <person name="Zhang X."/>
            <person name="Wu M."/>
        </authorList>
    </citation>
    <scope>NUCLEOTIDE SEQUENCE [LARGE SCALE GENOMIC DNA]</scope>
    <source>
        <strain evidence="16">CDA4</strain>
    </source>
</reference>
<evidence type="ECO:0000256" key="10">
    <source>
        <dbReference type="HAMAP-Rule" id="MF_02019"/>
    </source>
</evidence>
<dbReference type="InterPro" id="IPR000713">
    <property type="entry name" value="Mur_ligase_N"/>
</dbReference>
<dbReference type="InterPro" id="IPR036615">
    <property type="entry name" value="Mur_ligase_C_dom_sf"/>
</dbReference>
<comment type="similarity">
    <text evidence="10">Belongs to the MurCDEF family. MurF subfamily.</text>
</comment>
<proteinExistence type="inferred from homology"/>
<evidence type="ECO:0000259" key="12">
    <source>
        <dbReference type="Pfam" id="PF01225"/>
    </source>
</evidence>
<dbReference type="SUPFAM" id="SSF53244">
    <property type="entry name" value="MurD-like peptide ligases, peptide-binding domain"/>
    <property type="match status" value="1"/>
</dbReference>
<evidence type="ECO:0000256" key="2">
    <source>
        <dbReference type="ARBA" id="ARBA00022598"/>
    </source>
</evidence>
<sequence>MKIKELHNLFLNYPSVCTDTRKIKPGDLFFALKGDNFNGNEYAGEALKKGAAYAIIDEEKFSGKQRILVADVLKTLQDLGTYHRKFSKATVIALTGSNGKTTTKELINSVLSQKYRTIATSGNLNNHIGVPLTLLSIKEDTEIAIVEMGANHQKEIAFLSSIAAPDFGYITNFGKAHLEGFGGVEGVIKGKSELYDFLMANNKGIFMNADDPIQKDKLKYYIKKYGFSTFDSKFYPISLVESNPFVVVNVEESIIRTQLIGAYNFSNCCAAIIMGKYFNVPLEKIKEGLEGYIPSNNRSQIIEKNSLKIVLDAYNANPSSMSAAIENFAKMAGNTKVLFLGDMFELGESAHEEHQKIADLTKELGFENIFLIGENFYKVTSEFKKMKSFDQLKQHLQTDKIQNALLFIKGSRGMVMERILDLL</sequence>
<dbReference type="Pfam" id="PF08245">
    <property type="entry name" value="Mur_ligase_M"/>
    <property type="match status" value="1"/>
</dbReference>
<organism evidence="15 16">
    <name type="scientific">Maribacter aurantiacus</name>
    <dbReference type="NCBI Taxonomy" id="1882343"/>
    <lineage>
        <taxon>Bacteria</taxon>
        <taxon>Pseudomonadati</taxon>
        <taxon>Bacteroidota</taxon>
        <taxon>Flavobacteriia</taxon>
        <taxon>Flavobacteriales</taxon>
        <taxon>Flavobacteriaceae</taxon>
        <taxon>Maribacter</taxon>
    </lineage>
</organism>
<evidence type="ECO:0000259" key="13">
    <source>
        <dbReference type="Pfam" id="PF02875"/>
    </source>
</evidence>
<dbReference type="GO" id="GO:0051301">
    <property type="term" value="P:cell division"/>
    <property type="evidence" value="ECO:0007669"/>
    <property type="project" value="UniProtKB-KW"/>
</dbReference>
<evidence type="ECO:0000256" key="8">
    <source>
        <dbReference type="ARBA" id="ARBA00023306"/>
    </source>
</evidence>
<evidence type="ECO:0000256" key="9">
    <source>
        <dbReference type="ARBA" id="ARBA00023316"/>
    </source>
</evidence>
<keyword evidence="5 10" id="KW-0067">ATP-binding</keyword>
<dbReference type="GO" id="GO:0009252">
    <property type="term" value="P:peptidoglycan biosynthetic process"/>
    <property type="evidence" value="ECO:0007669"/>
    <property type="project" value="UniProtKB-UniRule"/>
</dbReference>
<feature type="domain" description="Mur ligase N-terminal catalytic" evidence="12">
    <location>
        <begin position="16"/>
        <end position="60"/>
    </location>
</feature>
<dbReference type="GO" id="GO:0005737">
    <property type="term" value="C:cytoplasm"/>
    <property type="evidence" value="ECO:0007669"/>
    <property type="project" value="UniProtKB-SubCell"/>
</dbReference>
<gene>
    <name evidence="10" type="primary">murF</name>
    <name evidence="15" type="ORF">FEK29_16765</name>
</gene>
<dbReference type="GO" id="GO:0071555">
    <property type="term" value="P:cell wall organization"/>
    <property type="evidence" value="ECO:0007669"/>
    <property type="project" value="UniProtKB-KW"/>
</dbReference>
<dbReference type="Gene3D" id="3.40.1190.10">
    <property type="entry name" value="Mur-like, catalytic domain"/>
    <property type="match status" value="1"/>
</dbReference>
<feature type="binding site" evidence="10">
    <location>
        <begin position="96"/>
        <end position="102"/>
    </location>
    <ligand>
        <name>ATP</name>
        <dbReference type="ChEBI" id="CHEBI:30616"/>
    </ligand>
</feature>
<dbReference type="Pfam" id="PF02875">
    <property type="entry name" value="Mur_ligase_C"/>
    <property type="match status" value="1"/>
</dbReference>
<dbReference type="InterPro" id="IPR005863">
    <property type="entry name" value="UDP-N-AcMur_synth"/>
</dbReference>
<comment type="subcellular location">
    <subcellularLocation>
        <location evidence="10 11">Cytoplasm</location>
    </subcellularLocation>
</comment>
<comment type="function">
    <text evidence="10 11">Involved in cell wall formation. Catalyzes the final step in the synthesis of UDP-N-acetylmuramoyl-pentapeptide, the precursor of murein.</text>
</comment>
<dbReference type="InterPro" id="IPR013221">
    <property type="entry name" value="Mur_ligase_cen"/>
</dbReference>
<dbReference type="Gene3D" id="3.40.1390.10">
    <property type="entry name" value="MurE/MurF, N-terminal domain"/>
    <property type="match status" value="1"/>
</dbReference>
<dbReference type="PANTHER" id="PTHR43024">
    <property type="entry name" value="UDP-N-ACETYLMURAMOYL-TRIPEPTIDE--D-ALANYL-D-ALANINE LIGASE"/>
    <property type="match status" value="1"/>
</dbReference>
<dbReference type="Gene3D" id="3.90.190.20">
    <property type="entry name" value="Mur ligase, C-terminal domain"/>
    <property type="match status" value="1"/>
</dbReference>
<comment type="catalytic activity">
    <reaction evidence="10 11">
        <text>D-alanyl-D-alanine + UDP-N-acetyl-alpha-D-muramoyl-L-alanyl-gamma-D-glutamyl-meso-2,6-diaminopimelate + ATP = UDP-N-acetyl-alpha-D-muramoyl-L-alanyl-gamma-D-glutamyl-meso-2,6-diaminopimeloyl-D-alanyl-D-alanine + ADP + phosphate + H(+)</text>
        <dbReference type="Rhea" id="RHEA:28374"/>
        <dbReference type="ChEBI" id="CHEBI:15378"/>
        <dbReference type="ChEBI" id="CHEBI:30616"/>
        <dbReference type="ChEBI" id="CHEBI:43474"/>
        <dbReference type="ChEBI" id="CHEBI:57822"/>
        <dbReference type="ChEBI" id="CHEBI:61386"/>
        <dbReference type="ChEBI" id="CHEBI:83905"/>
        <dbReference type="ChEBI" id="CHEBI:456216"/>
        <dbReference type="EC" id="6.3.2.10"/>
    </reaction>
</comment>
<keyword evidence="4 10" id="KW-0547">Nucleotide-binding</keyword>
<evidence type="ECO:0000259" key="14">
    <source>
        <dbReference type="Pfam" id="PF08245"/>
    </source>
</evidence>
<dbReference type="Pfam" id="PF01225">
    <property type="entry name" value="Mur_ligase"/>
    <property type="match status" value="1"/>
</dbReference>
<evidence type="ECO:0000256" key="1">
    <source>
        <dbReference type="ARBA" id="ARBA00022490"/>
    </source>
</evidence>
<evidence type="ECO:0000256" key="4">
    <source>
        <dbReference type="ARBA" id="ARBA00022741"/>
    </source>
</evidence>
<dbReference type="RefSeq" id="WP_138259590.1">
    <property type="nucleotide sequence ID" value="NZ_VBUK01000014.1"/>
</dbReference>
<evidence type="ECO:0000256" key="3">
    <source>
        <dbReference type="ARBA" id="ARBA00022618"/>
    </source>
</evidence>
<protein>
    <recommendedName>
        <fullName evidence="10 11">UDP-N-acetylmuramoyl-tripeptide--D-alanyl-D-alanine ligase</fullName>
        <ecNumber evidence="10 11">6.3.2.10</ecNumber>
    </recommendedName>
    <alternativeName>
        <fullName evidence="10">D-alanyl-D-alanine-adding enzyme</fullName>
    </alternativeName>
</protein>
<dbReference type="Proteomes" id="UP000308382">
    <property type="component" value="Unassembled WGS sequence"/>
</dbReference>
<dbReference type="InterPro" id="IPR004101">
    <property type="entry name" value="Mur_ligase_C"/>
</dbReference>
<keyword evidence="16" id="KW-1185">Reference proteome</keyword>
<dbReference type="EMBL" id="VBUK01000014">
    <property type="protein sequence ID" value="TLF40954.1"/>
    <property type="molecule type" value="Genomic_DNA"/>
</dbReference>
<dbReference type="GO" id="GO:0005524">
    <property type="term" value="F:ATP binding"/>
    <property type="evidence" value="ECO:0007669"/>
    <property type="project" value="UniProtKB-UniRule"/>
</dbReference>
<dbReference type="SUPFAM" id="SSF63418">
    <property type="entry name" value="MurE/MurF N-terminal domain"/>
    <property type="match status" value="1"/>
</dbReference>
<accession>A0A5R8LUN1</accession>
<dbReference type="GO" id="GO:0008360">
    <property type="term" value="P:regulation of cell shape"/>
    <property type="evidence" value="ECO:0007669"/>
    <property type="project" value="UniProtKB-KW"/>
</dbReference>
<keyword evidence="7 10" id="KW-0573">Peptidoglycan synthesis</keyword>
<dbReference type="InterPro" id="IPR051046">
    <property type="entry name" value="MurCDEF_CellWall_CoF430Synth"/>
</dbReference>
<keyword evidence="1 10" id="KW-0963">Cytoplasm</keyword>
<dbReference type="HAMAP" id="MF_02019">
    <property type="entry name" value="MurF"/>
    <property type="match status" value="1"/>
</dbReference>
<dbReference type="AlphaFoldDB" id="A0A5R8LUN1"/>
<keyword evidence="9 10" id="KW-0961">Cell wall biogenesis/degradation</keyword>